<proteinExistence type="predicted"/>
<feature type="transmembrane region" description="Helical" evidence="1">
    <location>
        <begin position="197"/>
        <end position="221"/>
    </location>
</feature>
<keyword evidence="1" id="KW-0472">Membrane</keyword>
<dbReference type="Proteomes" id="UP000054408">
    <property type="component" value="Unassembled WGS sequence"/>
</dbReference>
<accession>A0A0L0DME1</accession>
<reference evidence="2 3" key="1">
    <citation type="submission" date="2010-05" db="EMBL/GenBank/DDBJ databases">
        <title>The Genome Sequence of Thecamonas trahens ATCC 50062.</title>
        <authorList>
            <consortium name="The Broad Institute Genome Sequencing Platform"/>
            <person name="Russ C."/>
            <person name="Cuomo C."/>
            <person name="Shea T."/>
            <person name="Young S.K."/>
            <person name="Zeng Q."/>
            <person name="Koehrsen M."/>
            <person name="Haas B."/>
            <person name="Borodovsky M."/>
            <person name="Guigo R."/>
            <person name="Alvarado L."/>
            <person name="Berlin A."/>
            <person name="Bochicchio J."/>
            <person name="Borenstein D."/>
            <person name="Chapman S."/>
            <person name="Chen Z."/>
            <person name="Freedman E."/>
            <person name="Gellesch M."/>
            <person name="Goldberg J."/>
            <person name="Griggs A."/>
            <person name="Gujja S."/>
            <person name="Heilman E."/>
            <person name="Heiman D."/>
            <person name="Hepburn T."/>
            <person name="Howarth C."/>
            <person name="Jen D."/>
            <person name="Larson L."/>
            <person name="Mehta T."/>
            <person name="Park D."/>
            <person name="Pearson M."/>
            <person name="Roberts A."/>
            <person name="Saif S."/>
            <person name="Shenoy N."/>
            <person name="Sisk P."/>
            <person name="Stolte C."/>
            <person name="Sykes S."/>
            <person name="Thomson T."/>
            <person name="Walk T."/>
            <person name="White J."/>
            <person name="Yandava C."/>
            <person name="Burger G."/>
            <person name="Gray M.W."/>
            <person name="Holland P.W.H."/>
            <person name="King N."/>
            <person name="Lang F.B.F."/>
            <person name="Roger A.J."/>
            <person name="Ruiz-Trillo I."/>
            <person name="Lander E."/>
            <person name="Nusbaum C."/>
        </authorList>
    </citation>
    <scope>NUCLEOTIDE SEQUENCE [LARGE SCALE GENOMIC DNA]</scope>
    <source>
        <strain evidence="2 3">ATCC 50062</strain>
    </source>
</reference>
<keyword evidence="3" id="KW-1185">Reference proteome</keyword>
<dbReference type="OMA" id="YELMWAC"/>
<feature type="transmembrane region" description="Helical" evidence="1">
    <location>
        <begin position="135"/>
        <end position="159"/>
    </location>
</feature>
<dbReference type="eggNOG" id="ENOG502S510">
    <property type="taxonomic scope" value="Eukaryota"/>
</dbReference>
<gene>
    <name evidence="2" type="ORF">AMSG_01203</name>
</gene>
<evidence type="ECO:0000313" key="3">
    <source>
        <dbReference type="Proteomes" id="UP000054408"/>
    </source>
</evidence>
<keyword evidence="1" id="KW-1133">Transmembrane helix</keyword>
<dbReference type="EMBL" id="GL349437">
    <property type="protein sequence ID" value="KNC53489.1"/>
    <property type="molecule type" value="Genomic_DNA"/>
</dbReference>
<dbReference type="OrthoDB" id="17763at2759"/>
<dbReference type="RefSeq" id="XP_013761811.1">
    <property type="nucleotide sequence ID" value="XM_013906357.1"/>
</dbReference>
<feature type="transmembrane region" description="Helical" evidence="1">
    <location>
        <begin position="257"/>
        <end position="279"/>
    </location>
</feature>
<sequence>MATGLRWLVASQGDAKHIGWAHPLVACVVYYLAVVPASWWASVWLGGTASGGRGDSGGDQGVTGYELGYWPGVCKGLVAYLAVLLGSRLVTKGSVVLYEFMWGCNVALVLGALAGATGNALLLAGAVVSVAVDQVMWYVDIAAYVITGSFPIGVAKYLIWPTTGWVQRATSGHHLAFIPLALWMLGEAQTGFPPGTFALSIVVLVVEGGATRLLAPFSIVYPSRPPLMLNINLTHECWTDVPFALLHIADGASFLPAMAWLVTVWSSTNAICYAVLLAIESVVYGV</sequence>
<keyword evidence="1" id="KW-0812">Transmembrane</keyword>
<name>A0A0L0DME1_THETB</name>
<protein>
    <submittedName>
        <fullName evidence="2">Uncharacterized protein</fullName>
    </submittedName>
</protein>
<feature type="transmembrane region" description="Helical" evidence="1">
    <location>
        <begin position="20"/>
        <end position="46"/>
    </location>
</feature>
<feature type="transmembrane region" description="Helical" evidence="1">
    <location>
        <begin position="106"/>
        <end position="128"/>
    </location>
</feature>
<dbReference type="GeneID" id="25560961"/>
<dbReference type="STRING" id="461836.A0A0L0DME1"/>
<evidence type="ECO:0000256" key="1">
    <source>
        <dbReference type="SAM" id="Phobius"/>
    </source>
</evidence>
<evidence type="ECO:0000313" key="2">
    <source>
        <dbReference type="EMBL" id="KNC53489.1"/>
    </source>
</evidence>
<dbReference type="AlphaFoldDB" id="A0A0L0DME1"/>
<organism evidence="2 3">
    <name type="scientific">Thecamonas trahens ATCC 50062</name>
    <dbReference type="NCBI Taxonomy" id="461836"/>
    <lineage>
        <taxon>Eukaryota</taxon>
        <taxon>Apusozoa</taxon>
        <taxon>Apusomonadida</taxon>
        <taxon>Apusomonadidae</taxon>
        <taxon>Thecamonas</taxon>
    </lineage>
</organism>
<feature type="transmembrane region" description="Helical" evidence="1">
    <location>
        <begin position="67"/>
        <end position="86"/>
    </location>
</feature>